<protein>
    <submittedName>
        <fullName evidence="2">Uncharacterized protein</fullName>
    </submittedName>
</protein>
<feature type="region of interest" description="Disordered" evidence="1">
    <location>
        <begin position="1"/>
        <end position="32"/>
    </location>
</feature>
<dbReference type="Proteomes" id="UP001165090">
    <property type="component" value="Unassembled WGS sequence"/>
</dbReference>
<dbReference type="PANTHER" id="PTHR14614">
    <property type="entry name" value="HEPATOCELLULAR CARCINOMA-ASSOCIATED ANTIGEN"/>
    <property type="match status" value="1"/>
</dbReference>
<keyword evidence="3" id="KW-1185">Reference proteome</keyword>
<accession>A0ABQ5SBU1</accession>
<dbReference type="Pfam" id="PF10294">
    <property type="entry name" value="Methyltransf_16"/>
    <property type="match status" value="2"/>
</dbReference>
<feature type="region of interest" description="Disordered" evidence="1">
    <location>
        <begin position="50"/>
        <end position="79"/>
    </location>
</feature>
<evidence type="ECO:0000313" key="2">
    <source>
        <dbReference type="EMBL" id="GLI67375.1"/>
    </source>
</evidence>
<reference evidence="2 3" key="1">
    <citation type="journal article" date="2023" name="IScience">
        <title>Expanded male sex-determining region conserved during the evolution of homothallism in the green alga Volvox.</title>
        <authorList>
            <person name="Yamamoto K."/>
            <person name="Matsuzaki R."/>
            <person name="Mahakham W."/>
            <person name="Heman W."/>
            <person name="Sekimoto H."/>
            <person name="Kawachi M."/>
            <person name="Minakuchi Y."/>
            <person name="Toyoda A."/>
            <person name="Nozaki H."/>
        </authorList>
    </citation>
    <scope>NUCLEOTIDE SEQUENCE [LARGE SCALE GENOMIC DNA]</scope>
    <source>
        <strain evidence="2 3">NIES-4468</strain>
    </source>
</reference>
<dbReference type="InterPro" id="IPR019410">
    <property type="entry name" value="Methyltransf_16"/>
</dbReference>
<dbReference type="PANTHER" id="PTHR14614:SF132">
    <property type="entry name" value="PROTEIN-LYSINE METHYLTRANSFERASE C42C1.13"/>
    <property type="match status" value="1"/>
</dbReference>
<comment type="caution">
    <text evidence="2">The sequence shown here is derived from an EMBL/GenBank/DDBJ whole genome shotgun (WGS) entry which is preliminary data.</text>
</comment>
<dbReference type="InterPro" id="IPR029063">
    <property type="entry name" value="SAM-dependent_MTases_sf"/>
</dbReference>
<proteinExistence type="predicted"/>
<sequence>MQRVETTVTIGPHQVRLTHRAPQVPPSLAPSAHDSLLGIKAQRYPVLHPNLGSRDGCDQGQSSPLPHPSSHTPSPSALQKDPNALQFSDCILGWELWPAAWCLATYLMSDPGAELLHRAAAVVELGAGLGLPGIIAARVGARSVTLTDLPQALPLLAANVELNNVANTCQTAVLDWAQMASATCCSSGTVGSLNPVTTAASPAILGTKPSTCTIVERGQRQQVEVVAAIDGRSLGQFAARTVSAEPGFGNMEHAGVYDVVLAADVVYLSSLVPLLADTIATVCCRDNAVVLVGHTVRKSIWLNRATGEVATDATDEPWEAFVQRMTQLYGFSYEQVQDSPATSAEGADVTMPPSTFVCVFSRPKAYRHFDV</sequence>
<dbReference type="SUPFAM" id="SSF53335">
    <property type="entry name" value="S-adenosyl-L-methionine-dependent methyltransferases"/>
    <property type="match status" value="1"/>
</dbReference>
<evidence type="ECO:0000313" key="3">
    <source>
        <dbReference type="Proteomes" id="UP001165090"/>
    </source>
</evidence>
<feature type="compositionally biased region" description="Low complexity" evidence="1">
    <location>
        <begin position="62"/>
        <end position="76"/>
    </location>
</feature>
<gene>
    <name evidence="2" type="ORF">VaNZ11_011556</name>
</gene>
<evidence type="ECO:0000256" key="1">
    <source>
        <dbReference type="SAM" id="MobiDB-lite"/>
    </source>
</evidence>
<organism evidence="2 3">
    <name type="scientific">Volvox africanus</name>
    <dbReference type="NCBI Taxonomy" id="51714"/>
    <lineage>
        <taxon>Eukaryota</taxon>
        <taxon>Viridiplantae</taxon>
        <taxon>Chlorophyta</taxon>
        <taxon>core chlorophytes</taxon>
        <taxon>Chlorophyceae</taxon>
        <taxon>CS clade</taxon>
        <taxon>Chlamydomonadales</taxon>
        <taxon>Volvocaceae</taxon>
        <taxon>Volvox</taxon>
    </lineage>
</organism>
<name>A0ABQ5SBU1_9CHLO</name>
<dbReference type="Gene3D" id="3.40.50.150">
    <property type="entry name" value="Vaccinia Virus protein VP39"/>
    <property type="match status" value="1"/>
</dbReference>
<dbReference type="EMBL" id="BSDZ01000078">
    <property type="protein sequence ID" value="GLI67375.1"/>
    <property type="molecule type" value="Genomic_DNA"/>
</dbReference>